<comment type="caution">
    <text evidence="1">The sequence shown here is derived from an EMBL/GenBank/DDBJ whole genome shotgun (WGS) entry which is preliminary data.</text>
</comment>
<sequence>MPSSGELLNWKYDNYLDYKSYWPVNRVLKPSDKAVLAKWRQFQQAVHKIGLLGTSAQDSPLALVTGVQGVENLLTCYRAYTASGARVYFIVSFQTLITFVNPNLVIQQASGQYQVMFDLKNVYTSRKNPGNVYLENNQILLVSA</sequence>
<accession>A0A448WAE8</accession>
<gene>
    <name evidence="1" type="ORF">PXEA_LOCUS292</name>
</gene>
<protein>
    <submittedName>
        <fullName evidence="1">Uncharacterized protein</fullName>
    </submittedName>
</protein>
<dbReference type="AlphaFoldDB" id="A0A448WAE8"/>
<name>A0A448WAE8_9PLAT</name>
<keyword evidence="2" id="KW-1185">Reference proteome</keyword>
<dbReference type="EMBL" id="CAAALY010000517">
    <property type="protein sequence ID" value="VEL06852.1"/>
    <property type="molecule type" value="Genomic_DNA"/>
</dbReference>
<reference evidence="1" key="1">
    <citation type="submission" date="2018-11" db="EMBL/GenBank/DDBJ databases">
        <authorList>
            <consortium name="Pathogen Informatics"/>
        </authorList>
    </citation>
    <scope>NUCLEOTIDE SEQUENCE</scope>
</reference>
<organism evidence="1 2">
    <name type="scientific">Protopolystoma xenopodis</name>
    <dbReference type="NCBI Taxonomy" id="117903"/>
    <lineage>
        <taxon>Eukaryota</taxon>
        <taxon>Metazoa</taxon>
        <taxon>Spiralia</taxon>
        <taxon>Lophotrochozoa</taxon>
        <taxon>Platyhelminthes</taxon>
        <taxon>Monogenea</taxon>
        <taxon>Polyopisthocotylea</taxon>
        <taxon>Polystomatidea</taxon>
        <taxon>Polystomatidae</taxon>
        <taxon>Protopolystoma</taxon>
    </lineage>
</organism>
<dbReference type="OrthoDB" id="1740265at2759"/>
<dbReference type="Proteomes" id="UP000784294">
    <property type="component" value="Unassembled WGS sequence"/>
</dbReference>
<proteinExistence type="predicted"/>
<evidence type="ECO:0000313" key="2">
    <source>
        <dbReference type="Proteomes" id="UP000784294"/>
    </source>
</evidence>
<evidence type="ECO:0000313" key="1">
    <source>
        <dbReference type="EMBL" id="VEL06852.1"/>
    </source>
</evidence>